<dbReference type="SUPFAM" id="SSF88713">
    <property type="entry name" value="Glycoside hydrolase/deacetylase"/>
    <property type="match status" value="1"/>
</dbReference>
<keyword evidence="5" id="KW-0472">Membrane</keyword>
<gene>
    <name evidence="7" type="ORF">QIT00_13685</name>
</gene>
<dbReference type="PANTHER" id="PTHR43630:SF1">
    <property type="entry name" value="POLY-BETA-1,6-N-ACETYL-D-GLUCOSAMINE SYNTHASE"/>
    <property type="match status" value="1"/>
</dbReference>
<feature type="transmembrane region" description="Helical" evidence="5">
    <location>
        <begin position="12"/>
        <end position="35"/>
    </location>
</feature>
<keyword evidence="2" id="KW-0328">Glycosyltransferase</keyword>
<keyword evidence="8" id="KW-1185">Reference proteome</keyword>
<evidence type="ECO:0000256" key="5">
    <source>
        <dbReference type="SAM" id="Phobius"/>
    </source>
</evidence>
<feature type="compositionally biased region" description="Low complexity" evidence="4">
    <location>
        <begin position="263"/>
        <end position="287"/>
    </location>
</feature>
<dbReference type="Pfam" id="PF01522">
    <property type="entry name" value="Polysacc_deac_1"/>
    <property type="match status" value="1"/>
</dbReference>
<keyword evidence="5" id="KW-1133">Transmembrane helix</keyword>
<keyword evidence="5" id="KW-0812">Transmembrane</keyword>
<name>A0ABT6SVF6_9ACTN</name>
<dbReference type="Pfam" id="PF00535">
    <property type="entry name" value="Glycos_transf_2"/>
    <property type="match status" value="1"/>
</dbReference>
<dbReference type="InterPro" id="IPR001173">
    <property type="entry name" value="Glyco_trans_2-like"/>
</dbReference>
<feature type="transmembrane region" description="Helical" evidence="5">
    <location>
        <begin position="650"/>
        <end position="671"/>
    </location>
</feature>
<dbReference type="InterPro" id="IPR002509">
    <property type="entry name" value="NODB_dom"/>
</dbReference>
<evidence type="ECO:0000313" key="7">
    <source>
        <dbReference type="EMBL" id="MDI3419597.1"/>
    </source>
</evidence>
<keyword evidence="3" id="KW-0808">Transferase</keyword>
<dbReference type="Gene3D" id="3.90.550.10">
    <property type="entry name" value="Spore Coat Polysaccharide Biosynthesis Protein SpsA, Chain A"/>
    <property type="match status" value="1"/>
</dbReference>
<evidence type="ECO:0000256" key="2">
    <source>
        <dbReference type="ARBA" id="ARBA00022676"/>
    </source>
</evidence>
<evidence type="ECO:0000256" key="4">
    <source>
        <dbReference type="SAM" id="MobiDB-lite"/>
    </source>
</evidence>
<feature type="transmembrane region" description="Helical" evidence="5">
    <location>
        <begin position="683"/>
        <end position="703"/>
    </location>
</feature>
<sequence>MAARHKQARDPRAHWPLLFVTLSVLFGALLFHGWVQNEVDGAKTKQDCTAPVPRAAADAGPVLSLRGDRVRSASMPAGTVALTYDGGPDPEWTPRLLDLLRKHDAHATFFLDGARAAEYPDLVRRIRAEGHEIGSHTYTGADLGTASAVRGALEHHLTQSAFAGADGFRTSLLRMPMTTTVPTLCGAEWPAARSASEDDGYLLVAADRPGRKPADGVVRQFSQTSLAYRETGQLLADRDARRFTTVSEGLRTRAEGGMGAEAGGRTDVNAGGRTRADAAGRMSADAGGRTDGDAAGRTSADAAGRTNADAAGRTSADALDPVGAAPAMTPASRPQQWLGTALMRFQDLGRSFVAALGWVLTIAAGLGLIRLVVLVVFARAHVKRLERYRPGSPWLREIRDPVTVLVPAYDEEAGIGGTLRSLLASTHRQLQIIVIDDGSSDRTVEIANEYADRDPRVRVLCQSNAGKAAALNHGLRYARCPYVVMVDSDTVLEADAIERLVQPLAHPAVGAVSGNTKVGNRRRFLGRWQHLEYVFGFNLDRRMFEVLECMTTVPGAIGAFRRDALMGVGGLSEDTLAEDTDLTMALWRAGWRVVYEETAIAWTEVPTSLRQLWRQRYRWCYGTLQAMWKHRRAVIEVGPAGRFGRRGLSYLFLFQVVLPLLAPVIDVFMLYSALFTDSPVKSMATWIGFLAVQIAVAAYALRLDGERRRTLWTLPFQLLVYRQLMYLVVIQSVVAFVGGSRLKWHRMHRSGTAAAAAQHIDRAADRRRLPPPAGHEVTP</sequence>
<proteinExistence type="inferred from homology"/>
<comment type="caution">
    <text evidence="7">The sequence shown here is derived from an EMBL/GenBank/DDBJ whole genome shotgun (WGS) entry which is preliminary data.</text>
</comment>
<organism evidence="7 8">
    <name type="scientific">Streptomyces luteolus</name>
    <dbReference type="NCBI Taxonomy" id="3043615"/>
    <lineage>
        <taxon>Bacteria</taxon>
        <taxon>Bacillati</taxon>
        <taxon>Actinomycetota</taxon>
        <taxon>Actinomycetes</taxon>
        <taxon>Kitasatosporales</taxon>
        <taxon>Streptomycetaceae</taxon>
        <taxon>Streptomyces</taxon>
    </lineage>
</organism>
<dbReference type="EMBL" id="JASCIS010000011">
    <property type="protein sequence ID" value="MDI3419597.1"/>
    <property type="molecule type" value="Genomic_DNA"/>
</dbReference>
<feature type="compositionally biased region" description="Low complexity" evidence="4">
    <location>
        <begin position="295"/>
        <end position="314"/>
    </location>
</feature>
<evidence type="ECO:0000313" key="8">
    <source>
        <dbReference type="Proteomes" id="UP001237105"/>
    </source>
</evidence>
<dbReference type="InterPro" id="IPR029044">
    <property type="entry name" value="Nucleotide-diphossugar_trans"/>
</dbReference>
<dbReference type="SUPFAM" id="SSF53448">
    <property type="entry name" value="Nucleotide-diphospho-sugar transferases"/>
    <property type="match status" value="1"/>
</dbReference>
<dbReference type="InterPro" id="IPR011330">
    <property type="entry name" value="Glyco_hydro/deAcase_b/a-brl"/>
</dbReference>
<accession>A0ABT6SVF6</accession>
<feature type="transmembrane region" description="Helical" evidence="5">
    <location>
        <begin position="352"/>
        <end position="378"/>
    </location>
</feature>
<dbReference type="PANTHER" id="PTHR43630">
    <property type="entry name" value="POLY-BETA-1,6-N-ACETYL-D-GLUCOSAMINE SYNTHASE"/>
    <property type="match status" value="1"/>
</dbReference>
<feature type="transmembrane region" description="Helical" evidence="5">
    <location>
        <begin position="724"/>
        <end position="742"/>
    </location>
</feature>
<dbReference type="Proteomes" id="UP001237105">
    <property type="component" value="Unassembled WGS sequence"/>
</dbReference>
<dbReference type="RefSeq" id="WP_282535506.1">
    <property type="nucleotide sequence ID" value="NZ_JASCIS010000011.1"/>
</dbReference>
<dbReference type="CDD" id="cd06423">
    <property type="entry name" value="CESA_like"/>
    <property type="match status" value="1"/>
</dbReference>
<dbReference type="Gene3D" id="3.20.20.370">
    <property type="entry name" value="Glycoside hydrolase/deacetylase"/>
    <property type="match status" value="1"/>
</dbReference>
<reference evidence="7 8" key="1">
    <citation type="submission" date="2023-05" db="EMBL/GenBank/DDBJ databases">
        <title>Draft genome sequence of Streptomyces sp. B-S-A12 isolated from a cave soil in Thailand.</title>
        <authorList>
            <person name="Chamroensaksri N."/>
            <person name="Muangham S."/>
        </authorList>
    </citation>
    <scope>NUCLEOTIDE SEQUENCE [LARGE SCALE GENOMIC DNA]</scope>
    <source>
        <strain evidence="7 8">B-S-A12</strain>
    </source>
</reference>
<evidence type="ECO:0000256" key="3">
    <source>
        <dbReference type="ARBA" id="ARBA00022679"/>
    </source>
</evidence>
<comment type="similarity">
    <text evidence="1">Belongs to the glycosyltransferase 2 family.</text>
</comment>
<protein>
    <submittedName>
        <fullName evidence="7">Bifunctional polysaccharide deacetylase/glycosyltransferase family 2 protein</fullName>
    </submittedName>
</protein>
<feature type="domain" description="NodB homology" evidence="6">
    <location>
        <begin position="78"/>
        <end position="176"/>
    </location>
</feature>
<evidence type="ECO:0000256" key="1">
    <source>
        <dbReference type="ARBA" id="ARBA00006739"/>
    </source>
</evidence>
<feature type="region of interest" description="Disordered" evidence="4">
    <location>
        <begin position="246"/>
        <end position="333"/>
    </location>
</feature>
<dbReference type="PROSITE" id="PS51677">
    <property type="entry name" value="NODB"/>
    <property type="match status" value="1"/>
</dbReference>
<evidence type="ECO:0000259" key="6">
    <source>
        <dbReference type="PROSITE" id="PS51677"/>
    </source>
</evidence>